<accession>A0A8H7SMA0</accession>
<keyword evidence="2" id="KW-1185">Reference proteome</keyword>
<dbReference type="EMBL" id="JAEPRE010000143">
    <property type="protein sequence ID" value="KAG2231611.1"/>
    <property type="molecule type" value="Genomic_DNA"/>
</dbReference>
<dbReference type="AlphaFoldDB" id="A0A8H7SMA0"/>
<comment type="caution">
    <text evidence="1">The sequence shown here is derived from an EMBL/GenBank/DDBJ whole genome shotgun (WGS) entry which is preliminary data.</text>
</comment>
<sequence>MNLGKKYHKNSLNKCVKQGLLPRLKAFIISFSRDVSEIVFRAQLFVNYYIAHRSNQPENNDVPRCVLRQQFWYSICQMVNGKRVTQRASLLSDMLSVCDSFKAQHN</sequence>
<organism evidence="1 2">
    <name type="scientific">Thamnidium elegans</name>
    <dbReference type="NCBI Taxonomy" id="101142"/>
    <lineage>
        <taxon>Eukaryota</taxon>
        <taxon>Fungi</taxon>
        <taxon>Fungi incertae sedis</taxon>
        <taxon>Mucoromycota</taxon>
        <taxon>Mucoromycotina</taxon>
        <taxon>Mucoromycetes</taxon>
        <taxon>Mucorales</taxon>
        <taxon>Mucorineae</taxon>
        <taxon>Mucoraceae</taxon>
        <taxon>Thamnidium</taxon>
    </lineage>
</organism>
<gene>
    <name evidence="1" type="ORF">INT48_006697</name>
</gene>
<proteinExistence type="predicted"/>
<evidence type="ECO:0000313" key="1">
    <source>
        <dbReference type="EMBL" id="KAG2231611.1"/>
    </source>
</evidence>
<protein>
    <submittedName>
        <fullName evidence="1">Uncharacterized protein</fullName>
    </submittedName>
</protein>
<reference evidence="1" key="1">
    <citation type="submission" date="2021-01" db="EMBL/GenBank/DDBJ databases">
        <title>Metabolic potential, ecology and presence of endohyphal bacteria is reflected in genomic diversity of Mucoromycotina.</title>
        <authorList>
            <person name="Muszewska A."/>
            <person name="Okrasinska A."/>
            <person name="Steczkiewicz K."/>
            <person name="Drgas O."/>
            <person name="Orlowska M."/>
            <person name="Perlinska-Lenart U."/>
            <person name="Aleksandrzak-Piekarczyk T."/>
            <person name="Szatraj K."/>
            <person name="Zielenkiewicz U."/>
            <person name="Pilsyk S."/>
            <person name="Malc E."/>
            <person name="Mieczkowski P."/>
            <person name="Kruszewska J.S."/>
            <person name="Biernat P."/>
            <person name="Pawlowska J."/>
        </authorList>
    </citation>
    <scope>NUCLEOTIDE SEQUENCE</scope>
    <source>
        <strain evidence="1">WA0000018081</strain>
    </source>
</reference>
<dbReference type="Proteomes" id="UP000613177">
    <property type="component" value="Unassembled WGS sequence"/>
</dbReference>
<name>A0A8H7SMA0_9FUNG</name>
<evidence type="ECO:0000313" key="2">
    <source>
        <dbReference type="Proteomes" id="UP000613177"/>
    </source>
</evidence>